<evidence type="ECO:0000313" key="2">
    <source>
        <dbReference type="EMBL" id="GBP15533.1"/>
    </source>
</evidence>
<protein>
    <recommendedName>
        <fullName evidence="4">NTR domain-containing protein</fullName>
    </recommendedName>
</protein>
<gene>
    <name evidence="2" type="ORF">EVAR_9310_1</name>
</gene>
<dbReference type="AlphaFoldDB" id="A0A4C1TLY7"/>
<reference evidence="2 3" key="1">
    <citation type="journal article" date="2019" name="Commun. Biol.">
        <title>The bagworm genome reveals a unique fibroin gene that provides high tensile strength.</title>
        <authorList>
            <person name="Kono N."/>
            <person name="Nakamura H."/>
            <person name="Ohtoshi R."/>
            <person name="Tomita M."/>
            <person name="Numata K."/>
            <person name="Arakawa K."/>
        </authorList>
    </citation>
    <scope>NUCLEOTIDE SEQUENCE [LARGE SCALE GENOMIC DNA]</scope>
</reference>
<keyword evidence="1" id="KW-0732">Signal</keyword>
<dbReference type="OrthoDB" id="7685922at2759"/>
<dbReference type="Proteomes" id="UP000299102">
    <property type="component" value="Unassembled WGS sequence"/>
</dbReference>
<organism evidence="2 3">
    <name type="scientific">Eumeta variegata</name>
    <name type="common">Bagworm moth</name>
    <name type="synonym">Eumeta japonica</name>
    <dbReference type="NCBI Taxonomy" id="151549"/>
    <lineage>
        <taxon>Eukaryota</taxon>
        <taxon>Metazoa</taxon>
        <taxon>Ecdysozoa</taxon>
        <taxon>Arthropoda</taxon>
        <taxon>Hexapoda</taxon>
        <taxon>Insecta</taxon>
        <taxon>Pterygota</taxon>
        <taxon>Neoptera</taxon>
        <taxon>Endopterygota</taxon>
        <taxon>Lepidoptera</taxon>
        <taxon>Glossata</taxon>
        <taxon>Ditrysia</taxon>
        <taxon>Tineoidea</taxon>
        <taxon>Psychidae</taxon>
        <taxon>Oiketicinae</taxon>
        <taxon>Eumeta</taxon>
    </lineage>
</organism>
<accession>A0A4C1TLY7</accession>
<evidence type="ECO:0000256" key="1">
    <source>
        <dbReference type="SAM" id="SignalP"/>
    </source>
</evidence>
<feature type="signal peptide" evidence="1">
    <location>
        <begin position="1"/>
        <end position="18"/>
    </location>
</feature>
<dbReference type="EMBL" id="BGZK01000072">
    <property type="protein sequence ID" value="GBP15533.1"/>
    <property type="molecule type" value="Genomic_DNA"/>
</dbReference>
<comment type="caution">
    <text evidence="2">The sequence shown here is derived from an EMBL/GenBank/DDBJ whole genome shotgun (WGS) entry which is preliminary data.</text>
</comment>
<name>A0A4C1TLY7_EUMVA</name>
<evidence type="ECO:0008006" key="4">
    <source>
        <dbReference type="Google" id="ProtNLM"/>
    </source>
</evidence>
<keyword evidence="3" id="KW-1185">Reference proteome</keyword>
<evidence type="ECO:0000313" key="3">
    <source>
        <dbReference type="Proteomes" id="UP000299102"/>
    </source>
</evidence>
<proteinExistence type="predicted"/>
<feature type="chain" id="PRO_5020041937" description="NTR domain-containing protein" evidence="1">
    <location>
        <begin position="19"/>
        <end position="258"/>
    </location>
</feature>
<sequence length="258" mass="28753">MRLLRFVAVLSIAKLAQAQTEYCRGLAAGRCGRHSDGAHYDCASNEMFAKDYDVLLSAVAESVYIFGARVLDVRTSMGVVRSFTKVFHVYKLYVQRVLKGDISSLRKYVYEGASDTLNGAVVFVEWVRTSECETYLRKRTSAIFLSGDFYEAGKRRRRPRLRLLNEPLPYTTREMGRVNGLYKCCARGRPIIVEWERDARHSAGLSLSFGDSELHSRTPWAASGRGSGPARGAAPAQPARIAGAFLTERKSDNALLVL</sequence>